<comment type="caution">
    <text evidence="2">The sequence shown here is derived from an EMBL/GenBank/DDBJ whole genome shotgun (WGS) entry which is preliminary data.</text>
</comment>
<evidence type="ECO:0000256" key="1">
    <source>
        <dbReference type="SAM" id="MobiDB-lite"/>
    </source>
</evidence>
<sequence length="316" mass="35169">MATEQNHAYLPPQPWNKFIAGSSNSSPSWRSARVAPYITGRGRAGRIVANPHRNRTLVLNNKAGVKEPGSDAAQPGPEDVKAENEGNEPTQSPAGWVTKRDRHMQLINSSIYDKETQVRNKAIEETRRQKTLRRDEREKQKIQRHLKTLSAHHSQNIATPPVHELAINGLRFQVLDRGSKLARIRSEASNDSIHRHPSSQHTDAADSASTTPKQANVGGVTFLRSKNGNLYRLGIVKAKRASGKFKKISEPCKRFTLTDSATGSNEEDDSDIVSDDDYDEIDSDDVDSDGLEEDLMQLSDDTPSHALSQQQDFVQF</sequence>
<feature type="region of interest" description="Disordered" evidence="1">
    <location>
        <begin position="258"/>
        <end position="288"/>
    </location>
</feature>
<dbReference type="Proteomes" id="UP001276659">
    <property type="component" value="Unassembled WGS sequence"/>
</dbReference>
<dbReference type="EMBL" id="JASNWA010000011">
    <property type="protein sequence ID" value="KAK3167135.1"/>
    <property type="molecule type" value="Genomic_DNA"/>
</dbReference>
<reference evidence="2" key="1">
    <citation type="submission" date="2022-11" db="EMBL/GenBank/DDBJ databases">
        <title>Chromosomal genome sequence assembly and mating type (MAT) locus characterization of the leprose asexual lichenized fungus Lepraria neglecta (Nyl.) Erichsen.</title>
        <authorList>
            <person name="Allen J.L."/>
            <person name="Pfeffer B."/>
        </authorList>
    </citation>
    <scope>NUCLEOTIDE SEQUENCE</scope>
    <source>
        <strain evidence="2">Allen 5258</strain>
    </source>
</reference>
<proteinExistence type="predicted"/>
<feature type="compositionally biased region" description="Acidic residues" evidence="1">
    <location>
        <begin position="265"/>
        <end position="288"/>
    </location>
</feature>
<evidence type="ECO:0000313" key="2">
    <source>
        <dbReference type="EMBL" id="KAK3167135.1"/>
    </source>
</evidence>
<feature type="region of interest" description="Disordered" evidence="1">
    <location>
        <begin position="51"/>
        <end position="95"/>
    </location>
</feature>
<keyword evidence="3" id="KW-1185">Reference proteome</keyword>
<accession>A0AAD9YW84</accession>
<protein>
    <submittedName>
        <fullName evidence="2">Uncharacterized protein</fullName>
    </submittedName>
</protein>
<feature type="region of interest" description="Disordered" evidence="1">
    <location>
        <begin position="186"/>
        <end position="220"/>
    </location>
</feature>
<dbReference type="AlphaFoldDB" id="A0AAD9YW84"/>
<name>A0AAD9YW84_9LECA</name>
<feature type="compositionally biased region" description="Polar residues" evidence="1">
    <location>
        <begin position="199"/>
        <end position="214"/>
    </location>
</feature>
<organism evidence="2 3">
    <name type="scientific">Lepraria neglecta</name>
    <dbReference type="NCBI Taxonomy" id="209136"/>
    <lineage>
        <taxon>Eukaryota</taxon>
        <taxon>Fungi</taxon>
        <taxon>Dikarya</taxon>
        <taxon>Ascomycota</taxon>
        <taxon>Pezizomycotina</taxon>
        <taxon>Lecanoromycetes</taxon>
        <taxon>OSLEUM clade</taxon>
        <taxon>Lecanoromycetidae</taxon>
        <taxon>Lecanorales</taxon>
        <taxon>Lecanorineae</taxon>
        <taxon>Stereocaulaceae</taxon>
        <taxon>Lepraria</taxon>
    </lineage>
</organism>
<evidence type="ECO:0000313" key="3">
    <source>
        <dbReference type="Proteomes" id="UP001276659"/>
    </source>
</evidence>
<gene>
    <name evidence="2" type="ORF">OEA41_010261</name>
</gene>